<organism evidence="2 3">
    <name type="scientific">Mycena metata</name>
    <dbReference type="NCBI Taxonomy" id="1033252"/>
    <lineage>
        <taxon>Eukaryota</taxon>
        <taxon>Fungi</taxon>
        <taxon>Dikarya</taxon>
        <taxon>Basidiomycota</taxon>
        <taxon>Agaricomycotina</taxon>
        <taxon>Agaricomycetes</taxon>
        <taxon>Agaricomycetidae</taxon>
        <taxon>Agaricales</taxon>
        <taxon>Marasmiineae</taxon>
        <taxon>Mycenaceae</taxon>
        <taxon>Mycena</taxon>
    </lineage>
</organism>
<name>A0AAD7MI40_9AGAR</name>
<evidence type="ECO:0000313" key="3">
    <source>
        <dbReference type="Proteomes" id="UP001215598"/>
    </source>
</evidence>
<feature type="region of interest" description="Disordered" evidence="1">
    <location>
        <begin position="100"/>
        <end position="121"/>
    </location>
</feature>
<dbReference type="EMBL" id="JARKIB010000281">
    <property type="protein sequence ID" value="KAJ7717150.1"/>
    <property type="molecule type" value="Genomic_DNA"/>
</dbReference>
<evidence type="ECO:0000256" key="1">
    <source>
        <dbReference type="SAM" id="MobiDB-lite"/>
    </source>
</evidence>
<gene>
    <name evidence="2" type="ORF">B0H16DRAFT_1898061</name>
</gene>
<reference evidence="2" key="1">
    <citation type="submission" date="2023-03" db="EMBL/GenBank/DDBJ databases">
        <title>Massive genome expansion in bonnet fungi (Mycena s.s.) driven by repeated elements and novel gene families across ecological guilds.</title>
        <authorList>
            <consortium name="Lawrence Berkeley National Laboratory"/>
            <person name="Harder C.B."/>
            <person name="Miyauchi S."/>
            <person name="Viragh M."/>
            <person name="Kuo A."/>
            <person name="Thoen E."/>
            <person name="Andreopoulos B."/>
            <person name="Lu D."/>
            <person name="Skrede I."/>
            <person name="Drula E."/>
            <person name="Henrissat B."/>
            <person name="Morin E."/>
            <person name="Kohler A."/>
            <person name="Barry K."/>
            <person name="LaButti K."/>
            <person name="Morin E."/>
            <person name="Salamov A."/>
            <person name="Lipzen A."/>
            <person name="Mereny Z."/>
            <person name="Hegedus B."/>
            <person name="Baldrian P."/>
            <person name="Stursova M."/>
            <person name="Weitz H."/>
            <person name="Taylor A."/>
            <person name="Grigoriev I.V."/>
            <person name="Nagy L.G."/>
            <person name="Martin F."/>
            <person name="Kauserud H."/>
        </authorList>
    </citation>
    <scope>NUCLEOTIDE SEQUENCE</scope>
    <source>
        <strain evidence="2">CBHHK182m</strain>
    </source>
</reference>
<dbReference type="AlphaFoldDB" id="A0AAD7MI40"/>
<feature type="region of interest" description="Disordered" evidence="1">
    <location>
        <begin position="291"/>
        <end position="342"/>
    </location>
</feature>
<feature type="region of interest" description="Disordered" evidence="1">
    <location>
        <begin position="369"/>
        <end position="419"/>
    </location>
</feature>
<feature type="compositionally biased region" description="Basic and acidic residues" evidence="1">
    <location>
        <begin position="103"/>
        <end position="121"/>
    </location>
</feature>
<comment type="caution">
    <text evidence="2">The sequence shown here is derived from an EMBL/GenBank/DDBJ whole genome shotgun (WGS) entry which is preliminary data.</text>
</comment>
<keyword evidence="3" id="KW-1185">Reference proteome</keyword>
<evidence type="ECO:0000313" key="2">
    <source>
        <dbReference type="EMBL" id="KAJ7717150.1"/>
    </source>
</evidence>
<dbReference type="Proteomes" id="UP001215598">
    <property type="component" value="Unassembled WGS sequence"/>
</dbReference>
<proteinExistence type="predicted"/>
<accession>A0AAD7MI40</accession>
<protein>
    <submittedName>
        <fullName evidence="2">Uncharacterized protein</fullName>
    </submittedName>
</protein>
<feature type="compositionally biased region" description="Pro residues" evidence="1">
    <location>
        <begin position="384"/>
        <end position="393"/>
    </location>
</feature>
<sequence length="419" mass="46296">MSASGSRPKLELGECTALDEETKEECTCTEFVDFKKTSLCGTCYHYRQNHLQPAPETKKDVQSILAGMVPSGSLSGVTLGSISKARKQLTLTGASSSAWAKAANHESNRGMRPVRDSSGKGKAKVQEAKEDRFFKVVSIYILTCGTEFVDGVRQIPGDHQTIPDRLDVQSAALNGLAVLHENEGIVLDRTWSHEELVGALHEYFPEVFAYFEQLFQDAMNDGSEPRPVWHLATIAHRRLKVAPVKFPSANADYNKGAGTTGWRNNRLWIVSRDPIPSKICMQWANPDTLDFVDPATKGAQSDAETDSDDERTSSEPQPTQRRSKRRAATTDTDEHKRKKKKSSAAFDLPPIFTDVVAKELTGSVIDLTRVDDTSGNNASHSTPVTPPPKPNPVNPKYSEEFKVDPTLGDPYARNKKYTF</sequence>